<evidence type="ECO:0000313" key="3">
    <source>
        <dbReference type="Proteomes" id="UP000631114"/>
    </source>
</evidence>
<feature type="compositionally biased region" description="Basic and acidic residues" evidence="1">
    <location>
        <begin position="55"/>
        <end position="69"/>
    </location>
</feature>
<reference evidence="2 3" key="1">
    <citation type="submission" date="2020-10" db="EMBL/GenBank/DDBJ databases">
        <title>The Coptis chinensis genome and diversification of protoberbering-type alkaloids.</title>
        <authorList>
            <person name="Wang B."/>
            <person name="Shu S."/>
            <person name="Song C."/>
            <person name="Liu Y."/>
        </authorList>
    </citation>
    <scope>NUCLEOTIDE SEQUENCE [LARGE SCALE GENOMIC DNA]</scope>
    <source>
        <strain evidence="2">HL-2020</strain>
        <tissue evidence="2">Leaf</tissue>
    </source>
</reference>
<organism evidence="2 3">
    <name type="scientific">Coptis chinensis</name>
    <dbReference type="NCBI Taxonomy" id="261450"/>
    <lineage>
        <taxon>Eukaryota</taxon>
        <taxon>Viridiplantae</taxon>
        <taxon>Streptophyta</taxon>
        <taxon>Embryophyta</taxon>
        <taxon>Tracheophyta</taxon>
        <taxon>Spermatophyta</taxon>
        <taxon>Magnoliopsida</taxon>
        <taxon>Ranunculales</taxon>
        <taxon>Ranunculaceae</taxon>
        <taxon>Coptidoideae</taxon>
        <taxon>Coptis</taxon>
    </lineage>
</organism>
<comment type="caution">
    <text evidence="2">The sequence shown here is derived from an EMBL/GenBank/DDBJ whole genome shotgun (WGS) entry which is preliminary data.</text>
</comment>
<evidence type="ECO:0000256" key="1">
    <source>
        <dbReference type="SAM" id="MobiDB-lite"/>
    </source>
</evidence>
<dbReference type="AlphaFoldDB" id="A0A835IQV9"/>
<sequence>MVPSKESLQKRARLSNEQGQGKQKIKKEKSREKRVWAVVMYNYGKAKVESGGGGDVREVREKREDVGDG</sequence>
<proteinExistence type="predicted"/>
<dbReference type="Proteomes" id="UP000631114">
    <property type="component" value="Unassembled WGS sequence"/>
</dbReference>
<feature type="region of interest" description="Disordered" evidence="1">
    <location>
        <begin position="1"/>
        <end position="32"/>
    </location>
</feature>
<protein>
    <submittedName>
        <fullName evidence="2">Uncharacterized protein</fullName>
    </submittedName>
</protein>
<keyword evidence="3" id="KW-1185">Reference proteome</keyword>
<dbReference type="EMBL" id="JADFTS010000001">
    <property type="protein sequence ID" value="KAF9623450.1"/>
    <property type="molecule type" value="Genomic_DNA"/>
</dbReference>
<name>A0A835IQV9_9MAGN</name>
<gene>
    <name evidence="2" type="ORF">IFM89_003034</name>
</gene>
<accession>A0A835IQV9</accession>
<evidence type="ECO:0000313" key="2">
    <source>
        <dbReference type="EMBL" id="KAF9623450.1"/>
    </source>
</evidence>
<dbReference type="OrthoDB" id="10459217at2759"/>
<feature type="region of interest" description="Disordered" evidence="1">
    <location>
        <begin position="47"/>
        <end position="69"/>
    </location>
</feature>